<dbReference type="AlphaFoldDB" id="A0A8S9NNH2"/>
<reference evidence="1" key="1">
    <citation type="submission" date="2019-12" db="EMBL/GenBank/DDBJ databases">
        <title>Genome sequencing and annotation of Brassica cretica.</title>
        <authorList>
            <person name="Studholme D.J."/>
            <person name="Sarris P."/>
        </authorList>
    </citation>
    <scope>NUCLEOTIDE SEQUENCE</scope>
    <source>
        <strain evidence="1">PFS-109/04</strain>
        <tissue evidence="1">Leaf</tissue>
    </source>
</reference>
<evidence type="ECO:0000313" key="1">
    <source>
        <dbReference type="EMBL" id="KAF3503651.1"/>
    </source>
</evidence>
<dbReference type="EMBL" id="QGKX02001621">
    <property type="protein sequence ID" value="KAF3503651.1"/>
    <property type="molecule type" value="Genomic_DNA"/>
</dbReference>
<gene>
    <name evidence="1" type="ORF">F2Q69_00043970</name>
</gene>
<sequence length="98" mass="11366">MAKKREKNEERELDRAKQECNKQDELGELENWSSWRTGEALNSAGRSVRRLGQLDEFGVVTSSQSDQVRIWTAPTKPYACGKRAKQLESVSYRRDAYR</sequence>
<evidence type="ECO:0000313" key="2">
    <source>
        <dbReference type="Proteomes" id="UP000712600"/>
    </source>
</evidence>
<comment type="caution">
    <text evidence="1">The sequence shown here is derived from an EMBL/GenBank/DDBJ whole genome shotgun (WGS) entry which is preliminary data.</text>
</comment>
<protein>
    <submittedName>
        <fullName evidence="1">Uncharacterized protein</fullName>
    </submittedName>
</protein>
<organism evidence="1 2">
    <name type="scientific">Brassica cretica</name>
    <name type="common">Mustard</name>
    <dbReference type="NCBI Taxonomy" id="69181"/>
    <lineage>
        <taxon>Eukaryota</taxon>
        <taxon>Viridiplantae</taxon>
        <taxon>Streptophyta</taxon>
        <taxon>Embryophyta</taxon>
        <taxon>Tracheophyta</taxon>
        <taxon>Spermatophyta</taxon>
        <taxon>Magnoliopsida</taxon>
        <taxon>eudicotyledons</taxon>
        <taxon>Gunneridae</taxon>
        <taxon>Pentapetalae</taxon>
        <taxon>rosids</taxon>
        <taxon>malvids</taxon>
        <taxon>Brassicales</taxon>
        <taxon>Brassicaceae</taxon>
        <taxon>Brassiceae</taxon>
        <taxon>Brassica</taxon>
    </lineage>
</organism>
<name>A0A8S9NNH2_BRACR</name>
<accession>A0A8S9NNH2</accession>
<dbReference type="Proteomes" id="UP000712600">
    <property type="component" value="Unassembled WGS sequence"/>
</dbReference>
<proteinExistence type="predicted"/>